<keyword evidence="2" id="KW-1185">Reference proteome</keyword>
<dbReference type="EMBL" id="QMFY01000016">
    <property type="protein sequence ID" value="RAV98594.1"/>
    <property type="molecule type" value="Genomic_DNA"/>
</dbReference>
<evidence type="ECO:0000313" key="2">
    <source>
        <dbReference type="Proteomes" id="UP000251889"/>
    </source>
</evidence>
<dbReference type="InterPro" id="IPR007351">
    <property type="entry name" value="YjbR"/>
</dbReference>
<proteinExistence type="predicted"/>
<accession>A0A364XWK6</accession>
<sequence length="117" mass="13277">MNIESFRAYCLNKKGVTEEFPFGEEVLVFKVMGKLFALTDVESFASINLKVDPEKGAELRETYPAVQPGYHMNKKHWNTVLMDGSLPDKLVRQWIDDSYALVASKLTKSQKSALESM</sequence>
<dbReference type="PANTHER" id="PTHR35145">
    <property type="entry name" value="CYTOPLASMIC PROTEIN-RELATED"/>
    <property type="match status" value="1"/>
</dbReference>
<dbReference type="Gene3D" id="3.90.1150.30">
    <property type="match status" value="1"/>
</dbReference>
<dbReference type="RefSeq" id="WP_112749270.1">
    <property type="nucleotide sequence ID" value="NZ_QMFY01000016.1"/>
</dbReference>
<dbReference type="GO" id="GO:0003677">
    <property type="term" value="F:DNA binding"/>
    <property type="evidence" value="ECO:0007669"/>
    <property type="project" value="UniProtKB-KW"/>
</dbReference>
<dbReference type="OrthoDB" id="9789813at2"/>
<dbReference type="Pfam" id="PF04237">
    <property type="entry name" value="YjbR"/>
    <property type="match status" value="1"/>
</dbReference>
<reference evidence="1 2" key="1">
    <citation type="submission" date="2018-06" db="EMBL/GenBank/DDBJ databases">
        <title>Chryseolinea flavus sp. nov., a member of the phylum Bacteroidetes isolated from soil.</title>
        <authorList>
            <person name="Li Y."/>
            <person name="Wang J."/>
        </authorList>
    </citation>
    <scope>NUCLEOTIDE SEQUENCE [LARGE SCALE GENOMIC DNA]</scope>
    <source>
        <strain evidence="1 2">SDU1-6</strain>
    </source>
</reference>
<evidence type="ECO:0000313" key="1">
    <source>
        <dbReference type="EMBL" id="RAV98594.1"/>
    </source>
</evidence>
<keyword evidence="1" id="KW-0238">DNA-binding</keyword>
<protein>
    <submittedName>
        <fullName evidence="1">MmcQ/YjbR family DNA-binding protein</fullName>
    </submittedName>
</protein>
<comment type="caution">
    <text evidence="1">The sequence shown here is derived from an EMBL/GenBank/DDBJ whole genome shotgun (WGS) entry which is preliminary data.</text>
</comment>
<dbReference type="SUPFAM" id="SSF142906">
    <property type="entry name" value="YjbR-like"/>
    <property type="match status" value="1"/>
</dbReference>
<dbReference type="Proteomes" id="UP000251889">
    <property type="component" value="Unassembled WGS sequence"/>
</dbReference>
<name>A0A364XWK6_9BACT</name>
<dbReference type="InterPro" id="IPR058532">
    <property type="entry name" value="YjbR/MT2646/Rv2570-like"/>
</dbReference>
<dbReference type="AlphaFoldDB" id="A0A364XWK6"/>
<dbReference type="InterPro" id="IPR038056">
    <property type="entry name" value="YjbR-like_sf"/>
</dbReference>
<organism evidence="1 2">
    <name type="scientific">Pseudochryseolinea flava</name>
    <dbReference type="NCBI Taxonomy" id="2059302"/>
    <lineage>
        <taxon>Bacteria</taxon>
        <taxon>Pseudomonadati</taxon>
        <taxon>Bacteroidota</taxon>
        <taxon>Cytophagia</taxon>
        <taxon>Cytophagales</taxon>
        <taxon>Fulvivirgaceae</taxon>
        <taxon>Pseudochryseolinea</taxon>
    </lineage>
</organism>
<gene>
    <name evidence="1" type="ORF">DQQ10_22940</name>
</gene>
<dbReference type="PANTHER" id="PTHR35145:SF1">
    <property type="entry name" value="CYTOPLASMIC PROTEIN"/>
    <property type="match status" value="1"/>
</dbReference>